<gene>
    <name evidence="1" type="ORF">PH603_16080</name>
</gene>
<reference evidence="1" key="1">
    <citation type="submission" date="2023-01" db="EMBL/GenBank/DDBJ databases">
        <title>The genome sequence of Kordiimonadaceae bacterium 6D33.</title>
        <authorList>
            <person name="Liu Y."/>
        </authorList>
    </citation>
    <scope>NUCLEOTIDE SEQUENCE</scope>
    <source>
        <strain evidence="1">6D33</strain>
    </source>
</reference>
<keyword evidence="2" id="KW-1185">Reference proteome</keyword>
<proteinExistence type="predicted"/>
<dbReference type="RefSeq" id="WP_289503776.1">
    <property type="nucleotide sequence ID" value="NZ_CP116805.1"/>
</dbReference>
<protein>
    <submittedName>
        <fullName evidence="1">Transporter substrate-binding domain-containing protein</fullName>
    </submittedName>
</protein>
<dbReference type="Gene3D" id="3.40.190.10">
    <property type="entry name" value="Periplasmic binding protein-like II"/>
    <property type="match status" value="2"/>
</dbReference>
<evidence type="ECO:0000313" key="1">
    <source>
        <dbReference type="EMBL" id="WCL54057.1"/>
    </source>
</evidence>
<dbReference type="SUPFAM" id="SSF53850">
    <property type="entry name" value="Periplasmic binding protein-like II"/>
    <property type="match status" value="1"/>
</dbReference>
<dbReference type="KEGG" id="gso:PH603_16080"/>
<sequence length="260" mass="28350">MAFAIFSTGATLPVVAEQPVIRLAVSQLTNDAPVIRVLDRAYEKLGIKLEITSLPRKRGPVLANEGLYDGLPVALGMGAVAFENLMPVPTPLCKIGFTLYSKQPLPITQPTLADLRGFDIGTIRGVRLLELRLEGLNLIEAPTFDHLFGLLKRDRVDVVVSPSDLQILEQHVPGSFTSQPAPLKPAFCYHVLHKAHEALLPKVAESLREMIRSGELAAIYTAVDAPNAAITMDDLDMLGPSGGLDQIREDWRTENDTPDD</sequence>
<dbReference type="EMBL" id="CP116805">
    <property type="protein sequence ID" value="WCL54057.1"/>
    <property type="molecule type" value="Genomic_DNA"/>
</dbReference>
<dbReference type="AlphaFoldDB" id="A0AAE9XN54"/>
<evidence type="ECO:0000313" key="2">
    <source>
        <dbReference type="Proteomes" id="UP001217500"/>
    </source>
</evidence>
<organism evidence="1 2">
    <name type="scientific">Gimibacter soli</name>
    <dbReference type="NCBI Taxonomy" id="3024400"/>
    <lineage>
        <taxon>Bacteria</taxon>
        <taxon>Pseudomonadati</taxon>
        <taxon>Pseudomonadota</taxon>
        <taxon>Alphaproteobacteria</taxon>
        <taxon>Kordiimonadales</taxon>
        <taxon>Temperatibacteraceae</taxon>
        <taxon>Gimibacter</taxon>
    </lineage>
</organism>
<accession>A0AAE9XN54</accession>
<dbReference type="Proteomes" id="UP001217500">
    <property type="component" value="Chromosome"/>
</dbReference>
<name>A0AAE9XN54_9PROT</name>